<dbReference type="Proteomes" id="UP000681722">
    <property type="component" value="Unassembled WGS sequence"/>
</dbReference>
<evidence type="ECO:0000313" key="3">
    <source>
        <dbReference type="EMBL" id="CAF1283405.1"/>
    </source>
</evidence>
<evidence type="ECO:0000313" key="6">
    <source>
        <dbReference type="EMBL" id="CAF4292618.1"/>
    </source>
</evidence>
<dbReference type="EMBL" id="CAJNOQ010017401">
    <property type="protein sequence ID" value="CAF1398550.1"/>
    <property type="molecule type" value="Genomic_DNA"/>
</dbReference>
<evidence type="ECO:0000313" key="7">
    <source>
        <dbReference type="Proteomes" id="UP000663829"/>
    </source>
</evidence>
<dbReference type="AlphaFoldDB" id="A0A815KN96"/>
<dbReference type="SMART" id="SM00198">
    <property type="entry name" value="SCP"/>
    <property type="match status" value="1"/>
</dbReference>
<dbReference type="Gene3D" id="3.40.33.10">
    <property type="entry name" value="CAP"/>
    <property type="match status" value="1"/>
</dbReference>
<dbReference type="InterPro" id="IPR001283">
    <property type="entry name" value="CRISP-related"/>
</dbReference>
<dbReference type="InterPro" id="IPR034113">
    <property type="entry name" value="SCP_GAPR1-like"/>
</dbReference>
<evidence type="ECO:0000313" key="4">
    <source>
        <dbReference type="EMBL" id="CAF1398550.1"/>
    </source>
</evidence>
<dbReference type="PROSITE" id="PS01009">
    <property type="entry name" value="CRISP_1"/>
    <property type="match status" value="1"/>
</dbReference>
<dbReference type="Proteomes" id="UP000682733">
    <property type="component" value="Unassembled WGS sequence"/>
</dbReference>
<dbReference type="EMBL" id="CAJNOK010018500">
    <property type="protein sequence ID" value="CAF1283405.1"/>
    <property type="molecule type" value="Genomic_DNA"/>
</dbReference>
<dbReference type="PANTHER" id="PTHR10334">
    <property type="entry name" value="CYSTEINE-RICH SECRETORY PROTEIN-RELATED"/>
    <property type="match status" value="1"/>
</dbReference>
<dbReference type="EMBL" id="CAJOBA010040067">
    <property type="protein sequence ID" value="CAF4088285.1"/>
    <property type="molecule type" value="Genomic_DNA"/>
</dbReference>
<dbReference type="SUPFAM" id="SSF55797">
    <property type="entry name" value="PR-1-like"/>
    <property type="match status" value="1"/>
</dbReference>
<feature type="chain" id="PRO_5035687265" description="SCP domain-containing protein" evidence="1">
    <location>
        <begin position="20"/>
        <end position="151"/>
    </location>
</feature>
<proteinExistence type="predicted"/>
<keyword evidence="1" id="KW-0732">Signal</keyword>
<dbReference type="PRINTS" id="PR00837">
    <property type="entry name" value="V5TPXLIKE"/>
</dbReference>
<feature type="signal peptide" evidence="1">
    <location>
        <begin position="1"/>
        <end position="19"/>
    </location>
</feature>
<feature type="domain" description="SCP" evidence="2">
    <location>
        <begin position="26"/>
        <end position="151"/>
    </location>
</feature>
<keyword evidence="7" id="KW-1185">Reference proteome</keyword>
<sequence length="151" mass="16544">MGCLSIVLLLFAVVYLTVAFTPTQRQFQNEALAKHNEYRSKNCVSQLTLDDQLSATAQAYAEYLANTGKFQHSGAKGLGENLYMMRGSGQITVNGIQPTKSWYDEINLYNFERQGFTSGTGHFTQVVWAGTKKLGMGIAYGNDGRSAVVVG</sequence>
<dbReference type="FunFam" id="3.40.33.10:FF:000002">
    <property type="entry name" value="Golgi-associated plant pathogenesis-related protein 1"/>
    <property type="match status" value="1"/>
</dbReference>
<dbReference type="Proteomes" id="UP000677228">
    <property type="component" value="Unassembled WGS sequence"/>
</dbReference>
<accession>A0A815KN96</accession>
<comment type="caution">
    <text evidence="4">The sequence shown here is derived from an EMBL/GenBank/DDBJ whole genome shotgun (WGS) entry which is preliminary data.</text>
</comment>
<evidence type="ECO:0000259" key="2">
    <source>
        <dbReference type="SMART" id="SM00198"/>
    </source>
</evidence>
<evidence type="ECO:0000256" key="1">
    <source>
        <dbReference type="SAM" id="SignalP"/>
    </source>
</evidence>
<dbReference type="EMBL" id="CAJOBC010082821">
    <property type="protein sequence ID" value="CAF4292618.1"/>
    <property type="molecule type" value="Genomic_DNA"/>
</dbReference>
<organism evidence="4 7">
    <name type="scientific">Didymodactylos carnosus</name>
    <dbReference type="NCBI Taxonomy" id="1234261"/>
    <lineage>
        <taxon>Eukaryota</taxon>
        <taxon>Metazoa</taxon>
        <taxon>Spiralia</taxon>
        <taxon>Gnathifera</taxon>
        <taxon>Rotifera</taxon>
        <taxon>Eurotatoria</taxon>
        <taxon>Bdelloidea</taxon>
        <taxon>Philodinida</taxon>
        <taxon>Philodinidae</taxon>
        <taxon>Didymodactylos</taxon>
    </lineage>
</organism>
<evidence type="ECO:0000313" key="5">
    <source>
        <dbReference type="EMBL" id="CAF4088285.1"/>
    </source>
</evidence>
<dbReference type="Proteomes" id="UP000663829">
    <property type="component" value="Unassembled WGS sequence"/>
</dbReference>
<dbReference type="GO" id="GO:0005576">
    <property type="term" value="C:extracellular region"/>
    <property type="evidence" value="ECO:0007669"/>
    <property type="project" value="InterPro"/>
</dbReference>
<name>A0A815KN96_9BILA</name>
<dbReference type="InterPro" id="IPR018244">
    <property type="entry name" value="Allrgn_V5/Tpx1_CS"/>
</dbReference>
<protein>
    <recommendedName>
        <fullName evidence="2">SCP domain-containing protein</fullName>
    </recommendedName>
</protein>
<dbReference type="Pfam" id="PF00188">
    <property type="entry name" value="CAP"/>
    <property type="match status" value="1"/>
</dbReference>
<dbReference type="CDD" id="cd05382">
    <property type="entry name" value="CAP_GAPR1-like"/>
    <property type="match status" value="1"/>
</dbReference>
<gene>
    <name evidence="4" type="ORF">GPM918_LOCUS33150</name>
    <name evidence="3" type="ORF">OVA965_LOCUS27748</name>
    <name evidence="6" type="ORF">SRO942_LOCUS33832</name>
    <name evidence="5" type="ORF">TMI583_LOCUS28497</name>
</gene>
<reference evidence="4" key="1">
    <citation type="submission" date="2021-02" db="EMBL/GenBank/DDBJ databases">
        <authorList>
            <person name="Nowell W R."/>
        </authorList>
    </citation>
    <scope>NUCLEOTIDE SEQUENCE</scope>
</reference>
<dbReference type="OrthoDB" id="337038at2759"/>
<dbReference type="InterPro" id="IPR014044">
    <property type="entry name" value="CAP_dom"/>
</dbReference>
<dbReference type="InterPro" id="IPR035940">
    <property type="entry name" value="CAP_sf"/>
</dbReference>